<organism evidence="3">
    <name type="scientific">Populus alba</name>
    <name type="common">White poplar</name>
    <dbReference type="NCBI Taxonomy" id="43335"/>
    <lineage>
        <taxon>Eukaryota</taxon>
        <taxon>Viridiplantae</taxon>
        <taxon>Streptophyta</taxon>
        <taxon>Embryophyta</taxon>
        <taxon>Tracheophyta</taxon>
        <taxon>Spermatophyta</taxon>
        <taxon>Magnoliopsida</taxon>
        <taxon>eudicotyledons</taxon>
        <taxon>Gunneridae</taxon>
        <taxon>Pentapetalae</taxon>
        <taxon>rosids</taxon>
        <taxon>fabids</taxon>
        <taxon>Malpighiales</taxon>
        <taxon>Salicaceae</taxon>
        <taxon>Saliceae</taxon>
        <taxon>Populus</taxon>
    </lineage>
</organism>
<dbReference type="AlphaFoldDB" id="A0A4U5QRN8"/>
<reference evidence="3" key="1">
    <citation type="submission" date="2018-10" db="EMBL/GenBank/DDBJ databases">
        <title>Population genomic analysis revealed the cold adaptation of white poplar.</title>
        <authorList>
            <person name="Liu Y.-J."/>
        </authorList>
    </citation>
    <scope>NUCLEOTIDE SEQUENCE [LARGE SCALE GENOMIC DNA]</scope>
    <source>
        <strain evidence="3">PAL-ZL1</strain>
    </source>
</reference>
<proteinExistence type="predicted"/>
<dbReference type="GO" id="GO:0004497">
    <property type="term" value="F:monooxygenase activity"/>
    <property type="evidence" value="ECO:0007669"/>
    <property type="project" value="UniProtKB-KW"/>
</dbReference>
<dbReference type="STRING" id="43335.A0A4U5QRN8"/>
<name>A0A4U5QRN8_POPAL</name>
<evidence type="ECO:0000313" key="3">
    <source>
        <dbReference type="EMBL" id="TKS11555.1"/>
    </source>
</evidence>
<accession>A0A4U5QRN8</accession>
<keyword evidence="3" id="KW-0503">Monooxygenase</keyword>
<feature type="region of interest" description="Disordered" evidence="1">
    <location>
        <begin position="37"/>
        <end position="139"/>
    </location>
</feature>
<dbReference type="EMBL" id="RCHU01000205">
    <property type="protein sequence ID" value="TKS11555.1"/>
    <property type="molecule type" value="Genomic_DNA"/>
</dbReference>
<feature type="transmembrane region" description="Helical" evidence="2">
    <location>
        <begin position="183"/>
        <end position="206"/>
    </location>
</feature>
<keyword evidence="2" id="KW-0472">Membrane</keyword>
<feature type="compositionally biased region" description="Basic and acidic residues" evidence="1">
    <location>
        <begin position="96"/>
        <end position="113"/>
    </location>
</feature>
<keyword evidence="2" id="KW-1133">Transmembrane helix</keyword>
<keyword evidence="2" id="KW-0812">Transmembrane</keyword>
<feature type="compositionally biased region" description="Polar residues" evidence="1">
    <location>
        <begin position="81"/>
        <end position="94"/>
    </location>
</feature>
<comment type="caution">
    <text evidence="3">The sequence shown here is derived from an EMBL/GenBank/DDBJ whole genome shotgun (WGS) entry which is preliminary data.</text>
</comment>
<evidence type="ECO:0000256" key="2">
    <source>
        <dbReference type="SAM" id="Phobius"/>
    </source>
</evidence>
<gene>
    <name evidence="3" type="ORF">D5086_0000072360</name>
</gene>
<evidence type="ECO:0000256" key="1">
    <source>
        <dbReference type="SAM" id="MobiDB-lite"/>
    </source>
</evidence>
<feature type="compositionally biased region" description="Basic and acidic residues" evidence="1">
    <location>
        <begin position="51"/>
        <end position="60"/>
    </location>
</feature>
<keyword evidence="3" id="KW-0560">Oxidoreductase</keyword>
<protein>
    <submittedName>
        <fullName evidence="3">Methylsterol monooxygenase 1-1-like</fullName>
    </submittedName>
</protein>
<feature type="transmembrane region" description="Helical" evidence="2">
    <location>
        <begin position="238"/>
        <end position="257"/>
    </location>
</feature>
<sequence>MYYSSQTKENDEVQIATKPTDNVDIIAHGNQLIDTLDSLESNEECPVNENTEEHQDREEYTSENGPEIVDGNQDTLEGPTVSHSVPVNQLSSPVDSRLESHDIHPIESLKELPNRVTRGGSGSIGDSRTQAGHGDEPGEEASVFSTAAMLPYSTLDEASAALGRNLTVAETLWFNYSAKKSDYYLFCHNILFLFLIFSVVPLPLFFTNLWRSAGLDKYKIQPKVKLSPSEEFKCYKDVMFMFFFVVGPLQLVSYPSIKHSSPTLSLILAGKIYSSIPVNT</sequence>